<dbReference type="AlphaFoldDB" id="A0AAE3KU40"/>
<sequence>MEKTDFFDEYLRGKMSQKDKELFEKSLDENEATKANFLNYQAAIELLKYDGLKQEVRNAHRQFKAEKTKTFDFPVVKIAVVVVFGLLSLSVLWAGNTNGDELLTELPIHYIEPNNRGANEEKAQAELLYLRNDFKGVIDIFQTSKAPNEKLVFLATMSFYNTNNYEKAIELISQNENKQMASSFDNEYEFYKCQSFIGLNKYADALKVIEKMNNQNPYKQSYNWKYLAKIKILALKERLF</sequence>
<name>A0AAE3KU40_9BACT</name>
<proteinExistence type="predicted"/>
<evidence type="ECO:0008006" key="4">
    <source>
        <dbReference type="Google" id="ProtNLM"/>
    </source>
</evidence>
<keyword evidence="1" id="KW-1133">Transmembrane helix</keyword>
<keyword evidence="3" id="KW-1185">Reference proteome</keyword>
<comment type="caution">
    <text evidence="2">The sequence shown here is derived from an EMBL/GenBank/DDBJ whole genome shotgun (WGS) entry which is preliminary data.</text>
</comment>
<dbReference type="Gene3D" id="1.25.40.10">
    <property type="entry name" value="Tetratricopeptide repeat domain"/>
    <property type="match status" value="1"/>
</dbReference>
<dbReference type="RefSeq" id="WP_255038385.1">
    <property type="nucleotide sequence ID" value="NZ_RJUF01000175.1"/>
</dbReference>
<evidence type="ECO:0000313" key="2">
    <source>
        <dbReference type="EMBL" id="MCP9764693.1"/>
    </source>
</evidence>
<evidence type="ECO:0000256" key="1">
    <source>
        <dbReference type="SAM" id="Phobius"/>
    </source>
</evidence>
<gene>
    <name evidence="2" type="ORF">EGI31_17275</name>
</gene>
<evidence type="ECO:0000313" key="3">
    <source>
        <dbReference type="Proteomes" id="UP001204144"/>
    </source>
</evidence>
<dbReference type="InterPro" id="IPR011990">
    <property type="entry name" value="TPR-like_helical_dom_sf"/>
</dbReference>
<protein>
    <recommendedName>
        <fullName evidence="4">Tetratricopeptide repeat protein</fullName>
    </recommendedName>
</protein>
<keyword evidence="1" id="KW-0472">Membrane</keyword>
<reference evidence="2 3" key="1">
    <citation type="submission" date="2018-11" db="EMBL/GenBank/DDBJ databases">
        <title>Novel bacteria species description.</title>
        <authorList>
            <person name="Han J.-H."/>
        </authorList>
    </citation>
    <scope>NUCLEOTIDE SEQUENCE [LARGE SCALE GENOMIC DNA]</scope>
    <source>
        <strain evidence="2 3">KCTC23259</strain>
    </source>
</reference>
<organism evidence="2 3">
    <name type="scientific">Lacihabitans soyangensis</name>
    <dbReference type="NCBI Taxonomy" id="869394"/>
    <lineage>
        <taxon>Bacteria</taxon>
        <taxon>Pseudomonadati</taxon>
        <taxon>Bacteroidota</taxon>
        <taxon>Cytophagia</taxon>
        <taxon>Cytophagales</taxon>
        <taxon>Leadbetterellaceae</taxon>
        <taxon>Lacihabitans</taxon>
    </lineage>
</organism>
<dbReference type="SUPFAM" id="SSF48452">
    <property type="entry name" value="TPR-like"/>
    <property type="match status" value="1"/>
</dbReference>
<keyword evidence="1" id="KW-0812">Transmembrane</keyword>
<accession>A0AAE3KU40</accession>
<dbReference type="EMBL" id="RJUF01000175">
    <property type="protein sequence ID" value="MCP9764693.1"/>
    <property type="molecule type" value="Genomic_DNA"/>
</dbReference>
<feature type="transmembrane region" description="Helical" evidence="1">
    <location>
        <begin position="71"/>
        <end position="94"/>
    </location>
</feature>
<dbReference type="Proteomes" id="UP001204144">
    <property type="component" value="Unassembled WGS sequence"/>
</dbReference>